<name>A0A318NV88_9ACTN</name>
<gene>
    <name evidence="2" type="ORF">C7C45_04845</name>
</gene>
<dbReference type="RefSeq" id="WP_110562404.1">
    <property type="nucleotide sequence ID" value="NZ_PYBV01000005.1"/>
</dbReference>
<keyword evidence="3" id="KW-1185">Reference proteome</keyword>
<sequence length="217" mass="23454">MSTSGRAVLFDWLDAFGQVNRTGKYFSAAEMGIIFSAATYANTNTGAGIFPGYKLLQTNTRANRNTISKALDKARAARVFVRVGEGDWQRGTSDEYRLGSPSLWNLSALADPGDPSSTEIDTREQVPEDPPSTEIDTQSSTEIDTQPGTEIGTTTTHVTTHVTTQGSPGIFVRPSQVEAPEPSVWDLVEPLPPATPAMPVKVETKPTVDVWALAEKR</sequence>
<evidence type="ECO:0000313" key="3">
    <source>
        <dbReference type="Proteomes" id="UP000248333"/>
    </source>
</evidence>
<feature type="compositionally biased region" description="Polar residues" evidence="1">
    <location>
        <begin position="134"/>
        <end position="152"/>
    </location>
</feature>
<evidence type="ECO:0000256" key="1">
    <source>
        <dbReference type="SAM" id="MobiDB-lite"/>
    </source>
</evidence>
<organism evidence="2 3">
    <name type="scientific">Micromonospora arborensis</name>
    <dbReference type="NCBI Taxonomy" id="2116518"/>
    <lineage>
        <taxon>Bacteria</taxon>
        <taxon>Bacillati</taxon>
        <taxon>Actinomycetota</taxon>
        <taxon>Actinomycetes</taxon>
        <taxon>Micromonosporales</taxon>
        <taxon>Micromonosporaceae</taxon>
        <taxon>Micromonospora</taxon>
    </lineage>
</organism>
<evidence type="ECO:0008006" key="4">
    <source>
        <dbReference type="Google" id="ProtNLM"/>
    </source>
</evidence>
<proteinExistence type="predicted"/>
<feature type="region of interest" description="Disordered" evidence="1">
    <location>
        <begin position="107"/>
        <end position="153"/>
    </location>
</feature>
<accession>A0A318NV88</accession>
<protein>
    <recommendedName>
        <fullName evidence="4">Helix-turn-helix domain-containing protein</fullName>
    </recommendedName>
</protein>
<dbReference type="EMBL" id="PYBV01000005">
    <property type="protein sequence ID" value="PYC75199.1"/>
    <property type="molecule type" value="Genomic_DNA"/>
</dbReference>
<dbReference type="Proteomes" id="UP000248333">
    <property type="component" value="Unassembled WGS sequence"/>
</dbReference>
<evidence type="ECO:0000313" key="2">
    <source>
        <dbReference type="EMBL" id="PYC75199.1"/>
    </source>
</evidence>
<dbReference type="AlphaFoldDB" id="A0A318NV88"/>
<reference evidence="2 3" key="1">
    <citation type="submission" date="2018-03" db="EMBL/GenBank/DDBJ databases">
        <title>Bioinformatic expansion and discovery of thiopeptide antibiotics.</title>
        <authorList>
            <person name="Schwalen C.J."/>
            <person name="Hudson G.A."/>
            <person name="Mitchell D.A."/>
        </authorList>
    </citation>
    <scope>NUCLEOTIDE SEQUENCE [LARGE SCALE GENOMIC DNA]</scope>
    <source>
        <strain evidence="2 3">NRRL 8041</strain>
    </source>
</reference>
<comment type="caution">
    <text evidence="2">The sequence shown here is derived from an EMBL/GenBank/DDBJ whole genome shotgun (WGS) entry which is preliminary data.</text>
</comment>